<accession>A0AAE0XFK7</accession>
<evidence type="ECO:0000313" key="3">
    <source>
        <dbReference type="Proteomes" id="UP001270362"/>
    </source>
</evidence>
<feature type="signal peptide" evidence="1">
    <location>
        <begin position="1"/>
        <end position="21"/>
    </location>
</feature>
<proteinExistence type="predicted"/>
<comment type="caution">
    <text evidence="2">The sequence shown here is derived from an EMBL/GenBank/DDBJ whole genome shotgun (WGS) entry which is preliminary data.</text>
</comment>
<keyword evidence="3" id="KW-1185">Reference proteome</keyword>
<reference evidence="2" key="2">
    <citation type="submission" date="2023-06" db="EMBL/GenBank/DDBJ databases">
        <authorList>
            <consortium name="Lawrence Berkeley National Laboratory"/>
            <person name="Haridas S."/>
            <person name="Hensen N."/>
            <person name="Bonometti L."/>
            <person name="Westerberg I."/>
            <person name="Brannstrom I.O."/>
            <person name="Guillou S."/>
            <person name="Cros-Aarteil S."/>
            <person name="Calhoun S."/>
            <person name="Kuo A."/>
            <person name="Mondo S."/>
            <person name="Pangilinan J."/>
            <person name="Riley R."/>
            <person name="Labutti K."/>
            <person name="Andreopoulos B."/>
            <person name="Lipzen A."/>
            <person name="Chen C."/>
            <person name="Yanf M."/>
            <person name="Daum C."/>
            <person name="Ng V."/>
            <person name="Clum A."/>
            <person name="Steindorff A."/>
            <person name="Ohm R."/>
            <person name="Martin F."/>
            <person name="Silar P."/>
            <person name="Natvig D."/>
            <person name="Lalanne C."/>
            <person name="Gautier V."/>
            <person name="Ament-Velasquez S.L."/>
            <person name="Kruys A."/>
            <person name="Hutchinson M.I."/>
            <person name="Powell A.J."/>
            <person name="Barry K."/>
            <person name="Miller A.N."/>
            <person name="Grigoriev I.V."/>
            <person name="Debuchy R."/>
            <person name="Gladieux P."/>
            <person name="Thoren M.H."/>
            <person name="Johannesson H."/>
        </authorList>
    </citation>
    <scope>NUCLEOTIDE SEQUENCE</scope>
    <source>
        <strain evidence="2">CBS 314.62</strain>
    </source>
</reference>
<keyword evidence="1" id="KW-0732">Signal</keyword>
<feature type="chain" id="PRO_5042261644" description="Secreted protein" evidence="1">
    <location>
        <begin position="22"/>
        <end position="77"/>
    </location>
</feature>
<name>A0AAE0XFK7_9PEZI</name>
<sequence length="77" mass="8434">MKLLQISWPLVFSMRCVCVLASFKNVMELEGGQLGLDPENAMQTLTALQRNVMLVFLPLAPPAPCLPSFRFPAPACA</sequence>
<dbReference type="AlphaFoldDB" id="A0AAE0XFK7"/>
<evidence type="ECO:0000256" key="1">
    <source>
        <dbReference type="SAM" id="SignalP"/>
    </source>
</evidence>
<evidence type="ECO:0008006" key="4">
    <source>
        <dbReference type="Google" id="ProtNLM"/>
    </source>
</evidence>
<evidence type="ECO:0000313" key="2">
    <source>
        <dbReference type="EMBL" id="KAK3692549.1"/>
    </source>
</evidence>
<protein>
    <recommendedName>
        <fullName evidence="4">Secreted protein</fullName>
    </recommendedName>
</protein>
<dbReference type="EMBL" id="JAULSO010000001">
    <property type="protein sequence ID" value="KAK3692549.1"/>
    <property type="molecule type" value="Genomic_DNA"/>
</dbReference>
<gene>
    <name evidence="2" type="ORF">B0T22DRAFT_447507</name>
</gene>
<organism evidence="2 3">
    <name type="scientific">Podospora appendiculata</name>
    <dbReference type="NCBI Taxonomy" id="314037"/>
    <lineage>
        <taxon>Eukaryota</taxon>
        <taxon>Fungi</taxon>
        <taxon>Dikarya</taxon>
        <taxon>Ascomycota</taxon>
        <taxon>Pezizomycotina</taxon>
        <taxon>Sordariomycetes</taxon>
        <taxon>Sordariomycetidae</taxon>
        <taxon>Sordariales</taxon>
        <taxon>Podosporaceae</taxon>
        <taxon>Podospora</taxon>
    </lineage>
</organism>
<reference evidence="2" key="1">
    <citation type="journal article" date="2023" name="Mol. Phylogenet. Evol.">
        <title>Genome-scale phylogeny and comparative genomics of the fungal order Sordariales.</title>
        <authorList>
            <person name="Hensen N."/>
            <person name="Bonometti L."/>
            <person name="Westerberg I."/>
            <person name="Brannstrom I.O."/>
            <person name="Guillou S."/>
            <person name="Cros-Aarteil S."/>
            <person name="Calhoun S."/>
            <person name="Haridas S."/>
            <person name="Kuo A."/>
            <person name="Mondo S."/>
            <person name="Pangilinan J."/>
            <person name="Riley R."/>
            <person name="LaButti K."/>
            <person name="Andreopoulos B."/>
            <person name="Lipzen A."/>
            <person name="Chen C."/>
            <person name="Yan M."/>
            <person name="Daum C."/>
            <person name="Ng V."/>
            <person name="Clum A."/>
            <person name="Steindorff A."/>
            <person name="Ohm R.A."/>
            <person name="Martin F."/>
            <person name="Silar P."/>
            <person name="Natvig D.O."/>
            <person name="Lalanne C."/>
            <person name="Gautier V."/>
            <person name="Ament-Velasquez S.L."/>
            <person name="Kruys A."/>
            <person name="Hutchinson M.I."/>
            <person name="Powell A.J."/>
            <person name="Barry K."/>
            <person name="Miller A.N."/>
            <person name="Grigoriev I.V."/>
            <person name="Debuchy R."/>
            <person name="Gladieux P."/>
            <person name="Hiltunen Thoren M."/>
            <person name="Johannesson H."/>
        </authorList>
    </citation>
    <scope>NUCLEOTIDE SEQUENCE</scope>
    <source>
        <strain evidence="2">CBS 314.62</strain>
    </source>
</reference>
<dbReference type="Proteomes" id="UP001270362">
    <property type="component" value="Unassembled WGS sequence"/>
</dbReference>